<keyword evidence="1" id="KW-0472">Membrane</keyword>
<evidence type="ECO:0000256" key="1">
    <source>
        <dbReference type="SAM" id="Phobius"/>
    </source>
</evidence>
<feature type="transmembrane region" description="Helical" evidence="1">
    <location>
        <begin position="277"/>
        <end position="296"/>
    </location>
</feature>
<feature type="transmembrane region" description="Helical" evidence="1">
    <location>
        <begin position="67"/>
        <end position="90"/>
    </location>
</feature>
<proteinExistence type="predicted"/>
<feature type="transmembrane region" description="Helical" evidence="1">
    <location>
        <begin position="102"/>
        <end position="123"/>
    </location>
</feature>
<name>A0A7S3LZ46_9STRA</name>
<sequence length="302" mass="34739">MTITDKNEVNIAVDLTAWRLHNVPKLVTHEDNTHIHKFLGIASMLHYFYRMYLFLTTGSMQFDNSLSTFLAIVLHSALSLSSMIFHIPSFRIKSGPMIYPEFRLHSIVFAMRSLVVMLLMYVARRYDIVWPLYLRGLVVIKTMVLADMITRSFKEQGTTMRGMPFPEYVPENIRDALNAFYSISQLCATAQVMFSYRMDEAFLVLFPIQIAAFLMTCVRKSIISAGAWHFYYALALGLNYVCCPFLRSTVATPVGVFFPVTFASIYIRFCMPKVNKYYIWGSISIIHIVCVLYFGLYSTVLV</sequence>
<organism evidence="2">
    <name type="scientific">Spumella elongata</name>
    <dbReference type="NCBI Taxonomy" id="89044"/>
    <lineage>
        <taxon>Eukaryota</taxon>
        <taxon>Sar</taxon>
        <taxon>Stramenopiles</taxon>
        <taxon>Ochrophyta</taxon>
        <taxon>Chrysophyceae</taxon>
        <taxon>Chromulinales</taxon>
        <taxon>Chromulinaceae</taxon>
        <taxon>Spumella</taxon>
    </lineage>
</organism>
<keyword evidence="1" id="KW-1133">Transmembrane helix</keyword>
<evidence type="ECO:0000313" key="2">
    <source>
        <dbReference type="EMBL" id="CAE0272541.1"/>
    </source>
</evidence>
<protein>
    <submittedName>
        <fullName evidence="2">Uncharacterized protein</fullName>
    </submittedName>
</protein>
<feature type="transmembrane region" description="Helical" evidence="1">
    <location>
        <begin position="201"/>
        <end position="218"/>
    </location>
</feature>
<gene>
    <name evidence="2" type="ORF">SELO1098_LOCUS1366</name>
</gene>
<reference evidence="2" key="1">
    <citation type="submission" date="2021-01" db="EMBL/GenBank/DDBJ databases">
        <authorList>
            <person name="Corre E."/>
            <person name="Pelletier E."/>
            <person name="Niang G."/>
            <person name="Scheremetjew M."/>
            <person name="Finn R."/>
            <person name="Kale V."/>
            <person name="Holt S."/>
            <person name="Cochrane G."/>
            <person name="Meng A."/>
            <person name="Brown T."/>
            <person name="Cohen L."/>
        </authorList>
    </citation>
    <scope>NUCLEOTIDE SEQUENCE</scope>
    <source>
        <strain evidence="2">CCAP 955/1</strain>
    </source>
</reference>
<keyword evidence="1" id="KW-0812">Transmembrane</keyword>
<dbReference type="AlphaFoldDB" id="A0A7S3LZ46"/>
<dbReference type="EMBL" id="HBIC01002682">
    <property type="protein sequence ID" value="CAE0272541.1"/>
    <property type="molecule type" value="Transcribed_RNA"/>
</dbReference>
<feature type="transmembrane region" description="Helical" evidence="1">
    <location>
        <begin position="253"/>
        <end position="270"/>
    </location>
</feature>
<accession>A0A7S3LZ46</accession>